<dbReference type="InterPro" id="IPR002656">
    <property type="entry name" value="Acyl_transf_3_dom"/>
</dbReference>
<keyword evidence="2" id="KW-1133">Transmembrane helix</keyword>
<evidence type="ECO:0000313" key="4">
    <source>
        <dbReference type="EMBL" id="MCC9643844.1"/>
    </source>
</evidence>
<organism evidence="4 5">
    <name type="scientific">Rhodopirellula halodulae</name>
    <dbReference type="NCBI Taxonomy" id="2894198"/>
    <lineage>
        <taxon>Bacteria</taxon>
        <taxon>Pseudomonadati</taxon>
        <taxon>Planctomycetota</taxon>
        <taxon>Planctomycetia</taxon>
        <taxon>Pirellulales</taxon>
        <taxon>Pirellulaceae</taxon>
        <taxon>Rhodopirellula</taxon>
    </lineage>
</organism>
<keyword evidence="4" id="KW-0012">Acyltransferase</keyword>
<dbReference type="GO" id="GO:0016746">
    <property type="term" value="F:acyltransferase activity"/>
    <property type="evidence" value="ECO:0007669"/>
    <property type="project" value="UniProtKB-KW"/>
</dbReference>
<evidence type="ECO:0000256" key="2">
    <source>
        <dbReference type="SAM" id="Phobius"/>
    </source>
</evidence>
<feature type="transmembrane region" description="Helical" evidence="2">
    <location>
        <begin position="228"/>
        <end position="246"/>
    </location>
</feature>
<name>A0ABS8NJW5_9BACT</name>
<dbReference type="Proteomes" id="UP001430306">
    <property type="component" value="Unassembled WGS sequence"/>
</dbReference>
<dbReference type="InterPro" id="IPR050879">
    <property type="entry name" value="Acyltransferase_3"/>
</dbReference>
<dbReference type="EMBL" id="JAJKFW010000025">
    <property type="protein sequence ID" value="MCC9643844.1"/>
    <property type="molecule type" value="Genomic_DNA"/>
</dbReference>
<sequence length="425" mass="46102">MQAVTSTTHSSSADPFAPSAWQKESAISISTDSDSPAATGHSPAEVRELAKAVRKGQCIESVSSDESAAALKPHRRIVELDALRAMAAINLVLFHFTHVYAVKFGYTSPLGGEWPYGAYGVELFFILSGFVNSMSLLRRGKPTDFVAARLIRIVPLFLMVIGANLWITTLAPLNGQPVSTAQFLANLTLMPRVFGYECIDPVMWTLQVEMMFYFVLVTLFCKGFLKRYFVGWVSLLAASLVLCPTLDAAKASYGDTTIFAAFTAVRHLLVLDFAPLFAIGFLLYMIKTGVGPKWKNLLGIVIAAGVFHSIDHGKHNPAATVLIIGLVTMAAYGKIPVLRLKPFVTVSAISYALYLCHNNLGCALIHAFDHAGVPPLASLAIAIVFSFALALVITNRVEQPITKALRRLYAKATERARQPAAEPAV</sequence>
<dbReference type="PANTHER" id="PTHR23028">
    <property type="entry name" value="ACETYLTRANSFERASE"/>
    <property type="match status" value="1"/>
</dbReference>
<feature type="transmembrane region" description="Helical" evidence="2">
    <location>
        <begin position="344"/>
        <end position="368"/>
    </location>
</feature>
<feature type="domain" description="Acyltransferase 3" evidence="3">
    <location>
        <begin position="78"/>
        <end position="394"/>
    </location>
</feature>
<feature type="compositionally biased region" description="Polar residues" evidence="1">
    <location>
        <begin position="25"/>
        <end position="36"/>
    </location>
</feature>
<evidence type="ECO:0000259" key="3">
    <source>
        <dbReference type="Pfam" id="PF01757"/>
    </source>
</evidence>
<comment type="caution">
    <text evidence="4">The sequence shown here is derived from an EMBL/GenBank/DDBJ whole genome shotgun (WGS) entry which is preliminary data.</text>
</comment>
<keyword evidence="2" id="KW-0472">Membrane</keyword>
<feature type="transmembrane region" description="Helical" evidence="2">
    <location>
        <begin position="149"/>
        <end position="167"/>
    </location>
</feature>
<feature type="compositionally biased region" description="Polar residues" evidence="1">
    <location>
        <begin position="1"/>
        <end position="13"/>
    </location>
</feature>
<feature type="transmembrane region" description="Helical" evidence="2">
    <location>
        <begin position="114"/>
        <end position="137"/>
    </location>
</feature>
<keyword evidence="2" id="KW-0812">Transmembrane</keyword>
<keyword evidence="4" id="KW-0808">Transferase</keyword>
<evidence type="ECO:0000313" key="5">
    <source>
        <dbReference type="Proteomes" id="UP001430306"/>
    </source>
</evidence>
<keyword evidence="5" id="KW-1185">Reference proteome</keyword>
<reference evidence="4" key="1">
    <citation type="submission" date="2021-11" db="EMBL/GenBank/DDBJ databases">
        <title>Genome sequence.</title>
        <authorList>
            <person name="Sun Q."/>
        </authorList>
    </citation>
    <scope>NUCLEOTIDE SEQUENCE</scope>
    <source>
        <strain evidence="4">JC740</strain>
    </source>
</reference>
<feature type="transmembrane region" description="Helical" evidence="2">
    <location>
        <begin position="374"/>
        <end position="393"/>
    </location>
</feature>
<accession>A0ABS8NJW5</accession>
<gene>
    <name evidence="4" type="ORF">LOC71_16275</name>
</gene>
<dbReference type="PANTHER" id="PTHR23028:SF131">
    <property type="entry name" value="BLR2367 PROTEIN"/>
    <property type="match status" value="1"/>
</dbReference>
<dbReference type="Pfam" id="PF01757">
    <property type="entry name" value="Acyl_transf_3"/>
    <property type="match status" value="1"/>
</dbReference>
<feature type="region of interest" description="Disordered" evidence="1">
    <location>
        <begin position="1"/>
        <end position="44"/>
    </location>
</feature>
<feature type="transmembrane region" description="Helical" evidence="2">
    <location>
        <begin position="258"/>
        <end position="282"/>
    </location>
</feature>
<evidence type="ECO:0000256" key="1">
    <source>
        <dbReference type="SAM" id="MobiDB-lite"/>
    </source>
</evidence>
<feature type="transmembrane region" description="Helical" evidence="2">
    <location>
        <begin position="82"/>
        <end position="102"/>
    </location>
</feature>
<dbReference type="RefSeq" id="WP_230274798.1">
    <property type="nucleotide sequence ID" value="NZ_JAJKFW010000025.1"/>
</dbReference>
<proteinExistence type="predicted"/>
<feature type="transmembrane region" description="Helical" evidence="2">
    <location>
        <begin position="202"/>
        <end position="221"/>
    </location>
</feature>
<protein>
    <submittedName>
        <fullName evidence="4">Acyltransferase</fullName>
    </submittedName>
</protein>